<dbReference type="AlphaFoldDB" id="A0A1F8GUD8"/>
<gene>
    <name evidence="3" type="ORF">A3A33_00055</name>
</gene>
<accession>A0A1F8GUD8</accession>
<dbReference type="STRING" id="1802701.A3A33_00055"/>
<dbReference type="EMBL" id="MGKP01000010">
    <property type="protein sequence ID" value="OGN29037.1"/>
    <property type="molecule type" value="Genomic_DNA"/>
</dbReference>
<evidence type="ECO:0000256" key="2">
    <source>
        <dbReference type="SAM" id="Phobius"/>
    </source>
</evidence>
<feature type="compositionally biased region" description="Basic and acidic residues" evidence="1">
    <location>
        <begin position="107"/>
        <end position="124"/>
    </location>
</feature>
<evidence type="ECO:0000313" key="3">
    <source>
        <dbReference type="EMBL" id="OGN29037.1"/>
    </source>
</evidence>
<feature type="transmembrane region" description="Helical" evidence="2">
    <location>
        <begin position="41"/>
        <end position="62"/>
    </location>
</feature>
<reference evidence="3 4" key="1">
    <citation type="journal article" date="2016" name="Nat. Commun.">
        <title>Thousands of microbial genomes shed light on interconnected biogeochemical processes in an aquifer system.</title>
        <authorList>
            <person name="Anantharaman K."/>
            <person name="Brown C.T."/>
            <person name="Hug L.A."/>
            <person name="Sharon I."/>
            <person name="Castelle C.J."/>
            <person name="Probst A.J."/>
            <person name="Thomas B.C."/>
            <person name="Singh A."/>
            <person name="Wilkins M.J."/>
            <person name="Karaoz U."/>
            <person name="Brodie E.L."/>
            <person name="Williams K.H."/>
            <person name="Hubbard S.S."/>
            <person name="Banfield J.F."/>
        </authorList>
    </citation>
    <scope>NUCLEOTIDE SEQUENCE [LARGE SCALE GENOMIC DNA]</scope>
</reference>
<proteinExistence type="predicted"/>
<protein>
    <recommendedName>
        <fullName evidence="5">Transmembrane protein</fullName>
    </recommendedName>
</protein>
<keyword evidence="2" id="KW-0472">Membrane</keyword>
<sequence>MTAAITFFLGLVGCVLANVFYFRYLIESRCSGNWLDVVVGLGMLVGGPFGLVLTLSIGLEVFDSLFFVNMTMACMGGTKSCGWPLVSTLAAHRRESKSSQSKQSLRVGRDDRFKKGSSTKKEEW</sequence>
<evidence type="ECO:0000256" key="1">
    <source>
        <dbReference type="SAM" id="MobiDB-lite"/>
    </source>
</evidence>
<keyword evidence="2" id="KW-1133">Transmembrane helix</keyword>
<feature type="region of interest" description="Disordered" evidence="1">
    <location>
        <begin position="92"/>
        <end position="124"/>
    </location>
</feature>
<evidence type="ECO:0008006" key="5">
    <source>
        <dbReference type="Google" id="ProtNLM"/>
    </source>
</evidence>
<keyword evidence="2" id="KW-0812">Transmembrane</keyword>
<organism evidence="3 4">
    <name type="scientific">Candidatus Yanofskybacteria bacterium RIFCSPLOWO2_01_FULL_49_25</name>
    <dbReference type="NCBI Taxonomy" id="1802701"/>
    <lineage>
        <taxon>Bacteria</taxon>
        <taxon>Candidatus Yanofskyibacteriota</taxon>
    </lineage>
</organism>
<name>A0A1F8GUD8_9BACT</name>
<evidence type="ECO:0000313" key="4">
    <source>
        <dbReference type="Proteomes" id="UP000179047"/>
    </source>
</evidence>
<comment type="caution">
    <text evidence="3">The sequence shown here is derived from an EMBL/GenBank/DDBJ whole genome shotgun (WGS) entry which is preliminary data.</text>
</comment>
<dbReference type="Proteomes" id="UP000179047">
    <property type="component" value="Unassembled WGS sequence"/>
</dbReference>